<sequence length="308" mass="35659">MRRTLMKNSTNQSANQIRKELSPTHLKELSLLRNLDKRHVALATLGSWLVAAVAITLSVALSWWLLPVTALLLTAHMMALNNILHEASHHQRRLKPWQKLLVDWFIAYPMCQSLKGYSEIHAVHHRYTGDRHRDPDYIDVVRYQANKGWLTFWRNLTLDPKRMLGSVFGELGWKNTGTGILQYWLVLGVALALIPSGLNVLAVWFAAKLLAYHPVFTLRELMDHQYLSGNEVLTITRNIQGNALLDALFHPYNDNWHLVHHFLPLVTNRNAEKAHRILRKSKTYRCLEHCDGYVVGQKSLLKRWNFSR</sequence>
<dbReference type="AlphaFoldDB" id="A0A2K9LFK1"/>
<keyword evidence="1" id="KW-1133">Transmembrane helix</keyword>
<feature type="transmembrane region" description="Helical" evidence="1">
    <location>
        <begin position="183"/>
        <end position="207"/>
    </location>
</feature>
<dbReference type="Pfam" id="PF00487">
    <property type="entry name" value="FA_desaturase"/>
    <property type="match status" value="1"/>
</dbReference>
<evidence type="ECO:0000259" key="2">
    <source>
        <dbReference type="Pfam" id="PF00487"/>
    </source>
</evidence>
<protein>
    <recommendedName>
        <fullName evidence="2">Fatty acid desaturase domain-containing protein</fullName>
    </recommendedName>
</protein>
<accession>A0A2K9LFK1</accession>
<dbReference type="KEGG" id="kak:Kalk_00475"/>
<dbReference type="Proteomes" id="UP000235116">
    <property type="component" value="Chromosome"/>
</dbReference>
<dbReference type="EMBL" id="CP022684">
    <property type="protein sequence ID" value="AUM11007.1"/>
    <property type="molecule type" value="Genomic_DNA"/>
</dbReference>
<dbReference type="InterPro" id="IPR005804">
    <property type="entry name" value="FA_desaturase_dom"/>
</dbReference>
<evidence type="ECO:0000313" key="3">
    <source>
        <dbReference type="EMBL" id="AUM11007.1"/>
    </source>
</evidence>
<proteinExistence type="predicted"/>
<keyword evidence="1" id="KW-0812">Transmembrane</keyword>
<gene>
    <name evidence="3" type="ORF">Kalk_00475</name>
</gene>
<keyword evidence="1" id="KW-0472">Membrane</keyword>
<organism evidence="3 4">
    <name type="scientific">Ketobacter alkanivorans</name>
    <dbReference type="NCBI Taxonomy" id="1917421"/>
    <lineage>
        <taxon>Bacteria</taxon>
        <taxon>Pseudomonadati</taxon>
        <taxon>Pseudomonadota</taxon>
        <taxon>Gammaproteobacteria</taxon>
        <taxon>Pseudomonadales</taxon>
        <taxon>Ketobacteraceae</taxon>
        <taxon>Ketobacter</taxon>
    </lineage>
</organism>
<name>A0A2K9LFK1_9GAMM</name>
<keyword evidence="4" id="KW-1185">Reference proteome</keyword>
<feature type="domain" description="Fatty acid desaturase" evidence="2">
    <location>
        <begin position="63"/>
        <end position="280"/>
    </location>
</feature>
<feature type="transmembrane region" description="Helical" evidence="1">
    <location>
        <begin position="40"/>
        <end position="57"/>
    </location>
</feature>
<reference evidence="4" key="1">
    <citation type="submission" date="2017-08" db="EMBL/GenBank/DDBJ databases">
        <title>Direct submision.</title>
        <authorList>
            <person name="Kim S.-J."/>
            <person name="Rhee S.-K."/>
        </authorList>
    </citation>
    <scope>NUCLEOTIDE SEQUENCE [LARGE SCALE GENOMIC DNA]</scope>
    <source>
        <strain evidence="4">GI5</strain>
    </source>
</reference>
<dbReference type="GO" id="GO:0006629">
    <property type="term" value="P:lipid metabolic process"/>
    <property type="evidence" value="ECO:0007669"/>
    <property type="project" value="InterPro"/>
</dbReference>
<evidence type="ECO:0000256" key="1">
    <source>
        <dbReference type="SAM" id="Phobius"/>
    </source>
</evidence>
<feature type="transmembrane region" description="Helical" evidence="1">
    <location>
        <begin position="63"/>
        <end position="84"/>
    </location>
</feature>
<evidence type="ECO:0000313" key="4">
    <source>
        <dbReference type="Proteomes" id="UP000235116"/>
    </source>
</evidence>